<proteinExistence type="predicted"/>
<feature type="domain" description="HTH araC/xylS-type" evidence="4">
    <location>
        <begin position="221"/>
        <end position="319"/>
    </location>
</feature>
<dbReference type="InterPro" id="IPR018062">
    <property type="entry name" value="HTH_AraC-typ_CS"/>
</dbReference>
<dbReference type="GO" id="GO:0005829">
    <property type="term" value="C:cytosol"/>
    <property type="evidence" value="ECO:0007669"/>
    <property type="project" value="TreeGrafter"/>
</dbReference>
<dbReference type="Gene3D" id="1.10.10.60">
    <property type="entry name" value="Homeodomain-like"/>
    <property type="match status" value="1"/>
</dbReference>
<dbReference type="SMART" id="SM00342">
    <property type="entry name" value="HTH_ARAC"/>
    <property type="match status" value="1"/>
</dbReference>
<keyword evidence="2" id="KW-0238">DNA-binding</keyword>
<dbReference type="GO" id="GO:0003700">
    <property type="term" value="F:DNA-binding transcription factor activity"/>
    <property type="evidence" value="ECO:0007669"/>
    <property type="project" value="InterPro"/>
</dbReference>
<reference evidence="5 6" key="2">
    <citation type="submission" date="2014-09" db="EMBL/GenBank/DDBJ databases">
        <authorList>
            <consortium name="NBRP consortium"/>
            <person name="Sawabe T."/>
            <person name="Meirelles P."/>
            <person name="Nakanishi M."/>
            <person name="Sayaka M."/>
            <person name="Hattori M."/>
            <person name="Ohkuma M."/>
        </authorList>
    </citation>
    <scope>NUCLEOTIDE SEQUENCE [LARGE SCALE GENOMIC DNA]</scope>
    <source>
        <strain evidence="6">JCM19235</strain>
    </source>
</reference>
<evidence type="ECO:0000313" key="6">
    <source>
        <dbReference type="Proteomes" id="UP000029228"/>
    </source>
</evidence>
<dbReference type="PANTHER" id="PTHR47894">
    <property type="entry name" value="HTH-TYPE TRANSCRIPTIONAL REGULATOR GADX"/>
    <property type="match status" value="1"/>
</dbReference>
<keyword evidence="3" id="KW-0804">Transcription</keyword>
<evidence type="ECO:0000256" key="3">
    <source>
        <dbReference type="ARBA" id="ARBA00023163"/>
    </source>
</evidence>
<name>A0A090SAF5_9VIBR</name>
<dbReference type="GO" id="GO:0000976">
    <property type="term" value="F:transcription cis-regulatory region binding"/>
    <property type="evidence" value="ECO:0007669"/>
    <property type="project" value="TreeGrafter"/>
</dbReference>
<keyword evidence="1" id="KW-0805">Transcription regulation</keyword>
<keyword evidence="6" id="KW-1185">Reference proteome</keyword>
<reference evidence="5 6" key="1">
    <citation type="submission" date="2014-09" db="EMBL/GenBank/DDBJ databases">
        <title>Vibrio maritimus JCM 19235. (C45) whole genome shotgun sequence.</title>
        <authorList>
            <person name="Sawabe T."/>
            <person name="Meirelles P."/>
            <person name="Nakanishi M."/>
            <person name="Sayaka M."/>
            <person name="Hattori M."/>
            <person name="Ohkuma M."/>
        </authorList>
    </citation>
    <scope>NUCLEOTIDE SEQUENCE [LARGE SCALE GENOMIC DNA]</scope>
    <source>
        <strain evidence="6">JCM19235</strain>
    </source>
</reference>
<accession>A0A090SAF5</accession>
<dbReference type="AlphaFoldDB" id="A0A090SAF5"/>
<dbReference type="InterPro" id="IPR018060">
    <property type="entry name" value="HTH_AraC"/>
</dbReference>
<dbReference type="PROSITE" id="PS00041">
    <property type="entry name" value="HTH_ARAC_FAMILY_1"/>
    <property type="match status" value="1"/>
</dbReference>
<dbReference type="SUPFAM" id="SSF46689">
    <property type="entry name" value="Homeodomain-like"/>
    <property type="match status" value="1"/>
</dbReference>
<dbReference type="InterPro" id="IPR009057">
    <property type="entry name" value="Homeodomain-like_sf"/>
</dbReference>
<sequence length="323" mass="37343">MKAIHKTHQVLVTSASNLLPFIDYCDQQGLEWRSSAQECGLPIEMLIPEQWLPTNDVMRFLHKLDVRYGDKIGFDVVGKATLAILSPGLKLRLQNITSLEQAIQVLLDEISTLSNHVTIWVEYRDQSWWLCHRSCYRPQNLGFELAEWFRTQALIHFCQQMLGEDWNPNKSKLVSSNLRNRNLPPRFGQVTLDCEYGAIQVPLDTHYRPLQVDVARPDWFESVSTLIASYSCLPWFNIDWFAEALGMTRRTLQRNLKARGLVFKQMKEQARLNKATELLASTDLSVAEISWQVGYTDLSNFNRAFKKWMGMTAPNYRNSLLSI</sequence>
<comment type="caution">
    <text evidence="5">The sequence shown here is derived from an EMBL/GenBank/DDBJ whole genome shotgun (WGS) entry which is preliminary data.</text>
</comment>
<evidence type="ECO:0000313" key="5">
    <source>
        <dbReference type="EMBL" id="GAL16532.1"/>
    </source>
</evidence>
<dbReference type="STRING" id="990268.JCM19235_5081"/>
<evidence type="ECO:0000256" key="2">
    <source>
        <dbReference type="ARBA" id="ARBA00023125"/>
    </source>
</evidence>
<gene>
    <name evidence="5" type="ORF">JCM19235_5081</name>
</gene>
<dbReference type="Proteomes" id="UP000029228">
    <property type="component" value="Unassembled WGS sequence"/>
</dbReference>
<dbReference type="OrthoDB" id="6396588at2"/>
<evidence type="ECO:0000259" key="4">
    <source>
        <dbReference type="PROSITE" id="PS01124"/>
    </source>
</evidence>
<evidence type="ECO:0000256" key="1">
    <source>
        <dbReference type="ARBA" id="ARBA00023015"/>
    </source>
</evidence>
<dbReference type="PANTHER" id="PTHR47894:SF1">
    <property type="entry name" value="HTH-TYPE TRANSCRIPTIONAL REGULATOR VQSM"/>
    <property type="match status" value="1"/>
</dbReference>
<dbReference type="PROSITE" id="PS01124">
    <property type="entry name" value="HTH_ARAC_FAMILY_2"/>
    <property type="match status" value="1"/>
</dbReference>
<dbReference type="EMBL" id="BBMR01000001">
    <property type="protein sequence ID" value="GAL16532.1"/>
    <property type="molecule type" value="Genomic_DNA"/>
</dbReference>
<dbReference type="Pfam" id="PF12833">
    <property type="entry name" value="HTH_18"/>
    <property type="match status" value="1"/>
</dbReference>
<organism evidence="5 6">
    <name type="scientific">Vibrio maritimus</name>
    <dbReference type="NCBI Taxonomy" id="990268"/>
    <lineage>
        <taxon>Bacteria</taxon>
        <taxon>Pseudomonadati</taxon>
        <taxon>Pseudomonadota</taxon>
        <taxon>Gammaproteobacteria</taxon>
        <taxon>Vibrionales</taxon>
        <taxon>Vibrionaceae</taxon>
        <taxon>Vibrio</taxon>
    </lineage>
</organism>
<protein>
    <submittedName>
        <fullName evidence="5">Transcriptional regulator AraC family</fullName>
    </submittedName>
</protein>